<keyword evidence="7" id="KW-1185">Reference proteome</keyword>
<keyword evidence="2" id="KW-0805">Transcription regulation</keyword>
<dbReference type="PROSITE" id="PS50931">
    <property type="entry name" value="HTH_LYSR"/>
    <property type="match status" value="1"/>
</dbReference>
<dbReference type="GO" id="GO:0003700">
    <property type="term" value="F:DNA-binding transcription factor activity"/>
    <property type="evidence" value="ECO:0007669"/>
    <property type="project" value="InterPro"/>
</dbReference>
<dbReference type="InterPro" id="IPR005119">
    <property type="entry name" value="LysR_subst-bd"/>
</dbReference>
<protein>
    <submittedName>
        <fullName evidence="6">LysR family transcriptional regulator</fullName>
    </submittedName>
</protein>
<dbReference type="SUPFAM" id="SSF46785">
    <property type="entry name" value="Winged helix' DNA-binding domain"/>
    <property type="match status" value="1"/>
</dbReference>
<dbReference type="InterPro" id="IPR036388">
    <property type="entry name" value="WH-like_DNA-bd_sf"/>
</dbReference>
<dbReference type="FunFam" id="1.10.10.10:FF:000001">
    <property type="entry name" value="LysR family transcriptional regulator"/>
    <property type="match status" value="1"/>
</dbReference>
<evidence type="ECO:0000256" key="3">
    <source>
        <dbReference type="ARBA" id="ARBA00023125"/>
    </source>
</evidence>
<dbReference type="Gene3D" id="1.10.10.10">
    <property type="entry name" value="Winged helix-like DNA-binding domain superfamily/Winged helix DNA-binding domain"/>
    <property type="match status" value="1"/>
</dbReference>
<sequence>MTIEQLQYFMAIAKYKNFSTAAEECYISQSSLSKQIKALEQELGGVELFDRNTKKLDITYAGKEFYISADKILMEYQKMINNMKKYMDGHTEVLNIGTIPVMNHYGLTDIFFKFQEYYSNIRLHVIEANSVPIIEDFTKGKMDLAFLRDNYLPVGDFKIFPLVDDELVLVTNYSHWLAKYDEIDLKEAENEKFLFLGNNTGMYESCRQACIKAGFVPREQVLDVRSSTIKNLVANGQGVSLMMHQSIKYMDDPRIKIIRLKDPSIINLSLIVRNGAITDAVSTFIEYVTDSFGKL</sequence>
<dbReference type="PANTHER" id="PTHR30419">
    <property type="entry name" value="HTH-TYPE TRANSCRIPTIONAL REGULATOR YBHD"/>
    <property type="match status" value="1"/>
</dbReference>
<name>A0A7G9GBA9_9FIRM</name>
<dbReference type="EMBL" id="CP060635">
    <property type="protein sequence ID" value="QNM08091.1"/>
    <property type="molecule type" value="Genomic_DNA"/>
</dbReference>
<comment type="similarity">
    <text evidence="1">Belongs to the LysR transcriptional regulatory family.</text>
</comment>
<dbReference type="KEGG" id="whj:H9Q79_14525"/>
<evidence type="ECO:0000256" key="1">
    <source>
        <dbReference type="ARBA" id="ARBA00009437"/>
    </source>
</evidence>
<reference evidence="6 7" key="1">
    <citation type="submission" date="2020-08" db="EMBL/GenBank/DDBJ databases">
        <authorList>
            <person name="Liu C."/>
            <person name="Sun Q."/>
        </authorList>
    </citation>
    <scope>NUCLEOTIDE SEQUENCE [LARGE SCALE GENOMIC DNA]</scope>
    <source>
        <strain evidence="6 7">NSJ-29</strain>
    </source>
</reference>
<dbReference type="GO" id="GO:0003677">
    <property type="term" value="F:DNA binding"/>
    <property type="evidence" value="ECO:0007669"/>
    <property type="project" value="UniProtKB-KW"/>
</dbReference>
<dbReference type="Pfam" id="PF03466">
    <property type="entry name" value="LysR_substrate"/>
    <property type="match status" value="1"/>
</dbReference>
<dbReference type="Proteomes" id="UP000515860">
    <property type="component" value="Chromosome"/>
</dbReference>
<dbReference type="InterPro" id="IPR050950">
    <property type="entry name" value="HTH-type_LysR_regulators"/>
</dbReference>
<dbReference type="Gene3D" id="3.40.190.290">
    <property type="match status" value="1"/>
</dbReference>
<dbReference type="Pfam" id="PF00126">
    <property type="entry name" value="HTH_1"/>
    <property type="match status" value="1"/>
</dbReference>
<dbReference type="SUPFAM" id="SSF53850">
    <property type="entry name" value="Periplasmic binding protein-like II"/>
    <property type="match status" value="1"/>
</dbReference>
<feature type="domain" description="HTH lysR-type" evidence="5">
    <location>
        <begin position="1"/>
        <end position="59"/>
    </location>
</feature>
<dbReference type="GO" id="GO:0005829">
    <property type="term" value="C:cytosol"/>
    <property type="evidence" value="ECO:0007669"/>
    <property type="project" value="TreeGrafter"/>
</dbReference>
<evidence type="ECO:0000256" key="4">
    <source>
        <dbReference type="ARBA" id="ARBA00023163"/>
    </source>
</evidence>
<dbReference type="RefSeq" id="WP_118646819.1">
    <property type="nucleotide sequence ID" value="NZ_CP060635.1"/>
</dbReference>
<dbReference type="InterPro" id="IPR000847">
    <property type="entry name" value="LysR_HTH_N"/>
</dbReference>
<dbReference type="CDD" id="cd05466">
    <property type="entry name" value="PBP2_LTTR_substrate"/>
    <property type="match status" value="1"/>
</dbReference>
<gene>
    <name evidence="6" type="ORF">H9Q79_14525</name>
</gene>
<evidence type="ECO:0000256" key="2">
    <source>
        <dbReference type="ARBA" id="ARBA00023015"/>
    </source>
</evidence>
<dbReference type="InterPro" id="IPR036390">
    <property type="entry name" value="WH_DNA-bd_sf"/>
</dbReference>
<proteinExistence type="inferred from homology"/>
<organism evidence="6 7">
    <name type="scientific">Wansuia hejianensis</name>
    <dbReference type="NCBI Taxonomy" id="2763667"/>
    <lineage>
        <taxon>Bacteria</taxon>
        <taxon>Bacillati</taxon>
        <taxon>Bacillota</taxon>
        <taxon>Clostridia</taxon>
        <taxon>Lachnospirales</taxon>
        <taxon>Lachnospiraceae</taxon>
        <taxon>Wansuia</taxon>
    </lineage>
</organism>
<dbReference type="AlphaFoldDB" id="A0A7G9GBA9"/>
<evidence type="ECO:0000259" key="5">
    <source>
        <dbReference type="PROSITE" id="PS50931"/>
    </source>
</evidence>
<evidence type="ECO:0000313" key="6">
    <source>
        <dbReference type="EMBL" id="QNM08091.1"/>
    </source>
</evidence>
<dbReference type="PANTHER" id="PTHR30419:SF8">
    <property type="entry name" value="NITROGEN ASSIMILATION TRANSCRIPTIONAL ACTIVATOR-RELATED"/>
    <property type="match status" value="1"/>
</dbReference>
<accession>A0A7G9GBA9</accession>
<keyword evidence="4" id="KW-0804">Transcription</keyword>
<evidence type="ECO:0000313" key="7">
    <source>
        <dbReference type="Proteomes" id="UP000515860"/>
    </source>
</evidence>
<keyword evidence="3" id="KW-0238">DNA-binding</keyword>